<dbReference type="PIRSF" id="PIRSF006337">
    <property type="entry name" value="Trehalose_TreZ"/>
    <property type="match status" value="1"/>
</dbReference>
<evidence type="ECO:0000256" key="14">
    <source>
        <dbReference type="PIRNR" id="PIRNR006337"/>
    </source>
</evidence>
<dbReference type="EC" id="3.2.1.141" evidence="4 13"/>
<evidence type="ECO:0000313" key="18">
    <source>
        <dbReference type="Proteomes" id="UP001225598"/>
    </source>
</evidence>
<dbReference type="Proteomes" id="UP001225598">
    <property type="component" value="Chromosome"/>
</dbReference>
<gene>
    <name evidence="17" type="primary">treZ</name>
    <name evidence="17" type="ORF">QP027_07345</name>
</gene>
<organism evidence="17 18">
    <name type="scientific">Corynebacterium breve</name>
    <dbReference type="NCBI Taxonomy" id="3049799"/>
    <lineage>
        <taxon>Bacteria</taxon>
        <taxon>Bacillati</taxon>
        <taxon>Actinomycetota</taxon>
        <taxon>Actinomycetes</taxon>
        <taxon>Mycobacteriales</taxon>
        <taxon>Corynebacteriaceae</taxon>
        <taxon>Corynebacterium</taxon>
    </lineage>
</organism>
<dbReference type="InterPro" id="IPR044901">
    <property type="entry name" value="Trehalose_TreZ_E-set_sf"/>
</dbReference>
<dbReference type="NCBIfam" id="TIGR02402">
    <property type="entry name" value="trehalose_TreZ"/>
    <property type="match status" value="1"/>
</dbReference>
<evidence type="ECO:0000256" key="1">
    <source>
        <dbReference type="ARBA" id="ARBA00004496"/>
    </source>
</evidence>
<reference evidence="17 18" key="1">
    <citation type="submission" date="2023-05" db="EMBL/GenBank/DDBJ databases">
        <title>Corynebacterium suedekumii sp. nov. and Corynebacterium breve sp. nov. isolated from raw cow's milk.</title>
        <authorList>
            <person name="Baer M.K."/>
            <person name="Mehl L."/>
            <person name="Hellmuth R."/>
            <person name="Marke G."/>
            <person name="Lipski A."/>
        </authorList>
    </citation>
    <scope>NUCLEOTIDE SEQUENCE [LARGE SCALE GENOMIC DNA]</scope>
    <source>
        <strain evidence="17 18">R4</strain>
    </source>
</reference>
<dbReference type="InterPro" id="IPR013783">
    <property type="entry name" value="Ig-like_fold"/>
</dbReference>
<dbReference type="Gene3D" id="3.20.20.80">
    <property type="entry name" value="Glycosidases"/>
    <property type="match status" value="1"/>
</dbReference>
<comment type="pathway">
    <text evidence="2 14">Glycan biosynthesis; trehalose biosynthesis.</text>
</comment>
<feature type="region of interest" description="Disordered" evidence="15">
    <location>
        <begin position="77"/>
        <end position="98"/>
    </location>
</feature>
<dbReference type="PANTHER" id="PTHR43002">
    <property type="entry name" value="GLYCOGEN DEBRANCHING ENZYME"/>
    <property type="match status" value="1"/>
</dbReference>
<evidence type="ECO:0000256" key="2">
    <source>
        <dbReference type="ARBA" id="ARBA00005199"/>
    </source>
</evidence>
<dbReference type="EMBL" id="CP126969">
    <property type="protein sequence ID" value="WIM66948.1"/>
    <property type="molecule type" value="Genomic_DNA"/>
</dbReference>
<comment type="subcellular location">
    <subcellularLocation>
        <location evidence="1">Cytoplasm</location>
    </subcellularLocation>
</comment>
<dbReference type="SMART" id="SM00642">
    <property type="entry name" value="Aamy"/>
    <property type="match status" value="1"/>
</dbReference>
<name>A0ABY8VFA7_9CORY</name>
<comment type="similarity">
    <text evidence="3 14">Belongs to the glycosyl hydrolase 13 family.</text>
</comment>
<evidence type="ECO:0000256" key="10">
    <source>
        <dbReference type="ARBA" id="ARBA00032057"/>
    </source>
</evidence>
<dbReference type="Gene3D" id="1.10.10.760">
    <property type="entry name" value="E-set domains of sugar-utilizing enzymes"/>
    <property type="match status" value="1"/>
</dbReference>
<dbReference type="Pfam" id="PF00128">
    <property type="entry name" value="Alpha-amylase"/>
    <property type="match status" value="1"/>
</dbReference>
<evidence type="ECO:0000256" key="8">
    <source>
        <dbReference type="ARBA" id="ARBA00023277"/>
    </source>
</evidence>
<dbReference type="InterPro" id="IPR014756">
    <property type="entry name" value="Ig_E-set"/>
</dbReference>
<dbReference type="SUPFAM" id="SSF81296">
    <property type="entry name" value="E set domains"/>
    <property type="match status" value="1"/>
</dbReference>
<comment type="catalytic activity">
    <reaction evidence="12 14">
        <text>hydrolysis of (1-&gt;4)-alpha-D-glucosidic linkage in 4-alpha-D-[(1-&gt;4)-alpha-D-glucanosyl]n trehalose to yield trehalose and (1-&gt;4)-alpha-D-glucan.</text>
        <dbReference type="EC" id="3.2.1.141"/>
    </reaction>
</comment>
<keyword evidence="9 14" id="KW-0326">Glycosidase</keyword>
<evidence type="ECO:0000256" key="4">
    <source>
        <dbReference type="ARBA" id="ARBA00012268"/>
    </source>
</evidence>
<dbReference type="CDD" id="cd02853">
    <property type="entry name" value="E_set_MTHase_like_N"/>
    <property type="match status" value="1"/>
</dbReference>
<dbReference type="InterPro" id="IPR006047">
    <property type="entry name" value="GH13_cat_dom"/>
</dbReference>
<keyword evidence="7 14" id="KW-0378">Hydrolase</keyword>
<keyword evidence="8" id="KW-0119">Carbohydrate metabolism</keyword>
<feature type="domain" description="Glycosyl hydrolase family 13 catalytic" evidence="16">
    <location>
        <begin position="118"/>
        <end position="469"/>
    </location>
</feature>
<evidence type="ECO:0000256" key="12">
    <source>
        <dbReference type="ARBA" id="ARBA00034013"/>
    </source>
</evidence>
<evidence type="ECO:0000256" key="13">
    <source>
        <dbReference type="NCBIfam" id="TIGR02402"/>
    </source>
</evidence>
<sequence>MPAFEPYSVWAPIAHDVRLRVSSGESPEGSFEGPTDGDTQTIQLHRDAQRSGWWTCDTIAQPGDRYGYEVFDGTAWSKPLPDPRTTSQPDGVHGRSQVTDPDFEWSDQLWTGRGLAGQVIYELHVGTFTPEGTFAGVVEKLDYLLELGVTTIELMPVQPFGGERNWGYDGVDWFAVQESYGGVQGLKELVDAAHNKGIGVIMDVVYNHFGADGNYNGFFGPYTAGGSTGWGEVVNISTHGSDEVRRFILDSACQWLDEFHIDGLRLDAVHSLDDRGAFSIMEQIQFEADEVEARTGIPRVIIAESDLNDPRLITPTANGGYGLAGQWVDDIHHCLHTVVSGENHAYYEDFGTIELLADTLRHGFRFRNNWSGFRGRTHGRELDLSTTPPWQLVTYTTTHDQTGNRARGDRPSQNLTPAQQVLKAAVIYFAPFTPMLFMGEEYGALTPFPFFCSHTDDELNRLTREGRFREFARSGWEPHEVPDPSAPETFESAKLDWEFTDEQKAIFDAYSTLLQLRRDLELGRSDLRDLQVEHGPNWLTMGYDDVVLAVNFSSTEISLPVGGDLVYSFTSPTVTESSTTLDEWGFAIIAR</sequence>
<evidence type="ECO:0000256" key="11">
    <source>
        <dbReference type="ARBA" id="ARBA00033284"/>
    </source>
</evidence>
<evidence type="ECO:0000256" key="6">
    <source>
        <dbReference type="ARBA" id="ARBA00022490"/>
    </source>
</evidence>
<evidence type="ECO:0000256" key="5">
    <source>
        <dbReference type="ARBA" id="ARBA00015938"/>
    </source>
</evidence>
<dbReference type="RefSeq" id="WP_284823694.1">
    <property type="nucleotide sequence ID" value="NZ_CP126969.1"/>
</dbReference>
<dbReference type="InterPro" id="IPR012768">
    <property type="entry name" value="Trehalose_TreZ"/>
</dbReference>
<evidence type="ECO:0000256" key="15">
    <source>
        <dbReference type="SAM" id="MobiDB-lite"/>
    </source>
</evidence>
<dbReference type="InterPro" id="IPR017853">
    <property type="entry name" value="GH"/>
</dbReference>
<dbReference type="SUPFAM" id="SSF51445">
    <property type="entry name" value="(Trans)glycosidases"/>
    <property type="match status" value="1"/>
</dbReference>
<evidence type="ECO:0000256" key="7">
    <source>
        <dbReference type="ARBA" id="ARBA00022801"/>
    </source>
</evidence>
<keyword evidence="18" id="KW-1185">Reference proteome</keyword>
<dbReference type="Gene3D" id="2.60.40.10">
    <property type="entry name" value="Immunoglobulins"/>
    <property type="match status" value="1"/>
</dbReference>
<evidence type="ECO:0000256" key="3">
    <source>
        <dbReference type="ARBA" id="ARBA00008061"/>
    </source>
</evidence>
<evidence type="ECO:0000256" key="9">
    <source>
        <dbReference type="ARBA" id="ARBA00023295"/>
    </source>
</evidence>
<evidence type="ECO:0000259" key="16">
    <source>
        <dbReference type="SMART" id="SM00642"/>
    </source>
</evidence>
<dbReference type="CDD" id="cd11325">
    <property type="entry name" value="AmyAc_GTHase"/>
    <property type="match status" value="1"/>
</dbReference>
<keyword evidence="6" id="KW-0963">Cytoplasm</keyword>
<protein>
    <recommendedName>
        <fullName evidence="5 13">Malto-oligosyltrehalose trehalohydrolase</fullName>
        <shortName evidence="14">MTHase</shortName>
        <ecNumber evidence="4 13">3.2.1.141</ecNumber>
    </recommendedName>
    <alternativeName>
        <fullName evidence="11 14">4-alpha-D-((1-&gt;4)-alpha-D-glucano)trehalose trehalohydrolase</fullName>
    </alternativeName>
    <alternativeName>
        <fullName evidence="10 14">Maltooligosyl trehalose trehalohydrolase</fullName>
    </alternativeName>
</protein>
<accession>A0ABY8VFA7</accession>
<proteinExistence type="inferred from homology"/>
<evidence type="ECO:0000313" key="17">
    <source>
        <dbReference type="EMBL" id="WIM66948.1"/>
    </source>
</evidence>